<dbReference type="OrthoDB" id="3690045at2759"/>
<name>A0A5C3KQD3_COPMA</name>
<feature type="compositionally biased region" description="Low complexity" evidence="1">
    <location>
        <begin position="505"/>
        <end position="530"/>
    </location>
</feature>
<dbReference type="STRING" id="230819.A0A5C3KQD3"/>
<sequence>MDSAMSISNPQTNHQYPTEHTLDLGINVNATGSGSTSEEPAKRRPGRPKGSTKKNLLGTTLPSSKVKRPVGRPRKDGMPAGSVGPTRQKRERQATAFFVPQGVENGFQGVAYPPTMGMYPPPPVPFVGPSLIPIDPSLSGDEWSTLARNDPNGFLGSLLAALAAPNPVSNAGPSVEEAFKSHLLSLAPTPNQVQQIPSLYSILKTFWLPSSPAYFSLTASASTARTPSEHRFLYWDPLPLVFNGIGCPVCNTPLVNKGRISSGPVKVYDIEKPFFIIGCEYVCKNSPSCLNGSAHEGRKFASTDSSIIRSLPAKLKDEFPAKLLYDDTDAGCGPNIWNWKALGVSWSLWNMVIGALRMGLKREVILHLIHSIQNGVPDSEPSKLETEESQGSTSGQEGAPPQSQDGSVQHRQEMDQPEQQPFAENYSDAWKEQPPSAVPESPVKAPAPIPSTSHAQPPTSTPVASPPAAPPFYQAYPFAPYGYMPAAHMVNGQVVALAPGSVSAGPHEGPGAQQHQQQQQQSEQTTGATSKRSPRHCCKCGSQECKGKGGRNFCVNACQDCGKLDCKGRNSRRPDKKCSEGWT</sequence>
<feature type="compositionally biased region" description="Polar residues" evidence="1">
    <location>
        <begin position="1"/>
        <end position="18"/>
    </location>
</feature>
<feature type="region of interest" description="Disordered" evidence="1">
    <location>
        <begin position="562"/>
        <end position="583"/>
    </location>
</feature>
<dbReference type="Proteomes" id="UP000307440">
    <property type="component" value="Unassembled WGS sequence"/>
</dbReference>
<evidence type="ECO:0000313" key="2">
    <source>
        <dbReference type="EMBL" id="TFK22751.1"/>
    </source>
</evidence>
<evidence type="ECO:0000256" key="1">
    <source>
        <dbReference type="SAM" id="MobiDB-lite"/>
    </source>
</evidence>
<feature type="region of interest" description="Disordered" evidence="1">
    <location>
        <begin position="375"/>
        <end position="466"/>
    </location>
</feature>
<reference evidence="2 3" key="1">
    <citation type="journal article" date="2019" name="Nat. Ecol. Evol.">
        <title>Megaphylogeny resolves global patterns of mushroom evolution.</title>
        <authorList>
            <person name="Varga T."/>
            <person name="Krizsan K."/>
            <person name="Foldi C."/>
            <person name="Dima B."/>
            <person name="Sanchez-Garcia M."/>
            <person name="Sanchez-Ramirez S."/>
            <person name="Szollosi G.J."/>
            <person name="Szarkandi J.G."/>
            <person name="Papp V."/>
            <person name="Albert L."/>
            <person name="Andreopoulos W."/>
            <person name="Angelini C."/>
            <person name="Antonin V."/>
            <person name="Barry K.W."/>
            <person name="Bougher N.L."/>
            <person name="Buchanan P."/>
            <person name="Buyck B."/>
            <person name="Bense V."/>
            <person name="Catcheside P."/>
            <person name="Chovatia M."/>
            <person name="Cooper J."/>
            <person name="Damon W."/>
            <person name="Desjardin D."/>
            <person name="Finy P."/>
            <person name="Geml J."/>
            <person name="Haridas S."/>
            <person name="Hughes K."/>
            <person name="Justo A."/>
            <person name="Karasinski D."/>
            <person name="Kautmanova I."/>
            <person name="Kiss B."/>
            <person name="Kocsube S."/>
            <person name="Kotiranta H."/>
            <person name="LaButti K.M."/>
            <person name="Lechner B.E."/>
            <person name="Liimatainen K."/>
            <person name="Lipzen A."/>
            <person name="Lukacs Z."/>
            <person name="Mihaltcheva S."/>
            <person name="Morgado L.N."/>
            <person name="Niskanen T."/>
            <person name="Noordeloos M.E."/>
            <person name="Ohm R.A."/>
            <person name="Ortiz-Santana B."/>
            <person name="Ovrebo C."/>
            <person name="Racz N."/>
            <person name="Riley R."/>
            <person name="Savchenko A."/>
            <person name="Shiryaev A."/>
            <person name="Soop K."/>
            <person name="Spirin V."/>
            <person name="Szebenyi C."/>
            <person name="Tomsovsky M."/>
            <person name="Tulloss R.E."/>
            <person name="Uehling J."/>
            <person name="Grigoriev I.V."/>
            <person name="Vagvolgyi C."/>
            <person name="Papp T."/>
            <person name="Martin F.M."/>
            <person name="Miettinen O."/>
            <person name="Hibbett D.S."/>
            <person name="Nagy L.G."/>
        </authorList>
    </citation>
    <scope>NUCLEOTIDE SEQUENCE [LARGE SCALE GENOMIC DNA]</scope>
    <source>
        <strain evidence="2 3">CBS 121175</strain>
    </source>
</reference>
<feature type="region of interest" description="Disordered" evidence="1">
    <location>
        <begin position="500"/>
        <end position="537"/>
    </location>
</feature>
<accession>A0A5C3KQD3</accession>
<evidence type="ECO:0008006" key="4">
    <source>
        <dbReference type="Google" id="ProtNLM"/>
    </source>
</evidence>
<feature type="compositionally biased region" description="Polar residues" evidence="1">
    <location>
        <begin position="28"/>
        <end position="38"/>
    </location>
</feature>
<dbReference type="AlphaFoldDB" id="A0A5C3KQD3"/>
<gene>
    <name evidence="2" type="ORF">FA15DRAFT_501775</name>
</gene>
<dbReference type="EMBL" id="ML210233">
    <property type="protein sequence ID" value="TFK22751.1"/>
    <property type="molecule type" value="Genomic_DNA"/>
</dbReference>
<feature type="compositionally biased region" description="Polar residues" evidence="1">
    <location>
        <begin position="389"/>
        <end position="407"/>
    </location>
</feature>
<protein>
    <recommendedName>
        <fullName evidence="4">Post-SET domain-containing protein</fullName>
    </recommendedName>
</protein>
<proteinExistence type="predicted"/>
<organism evidence="2 3">
    <name type="scientific">Coprinopsis marcescibilis</name>
    <name type="common">Agaric fungus</name>
    <name type="synonym">Psathyrella marcescibilis</name>
    <dbReference type="NCBI Taxonomy" id="230819"/>
    <lineage>
        <taxon>Eukaryota</taxon>
        <taxon>Fungi</taxon>
        <taxon>Dikarya</taxon>
        <taxon>Basidiomycota</taxon>
        <taxon>Agaricomycotina</taxon>
        <taxon>Agaricomycetes</taxon>
        <taxon>Agaricomycetidae</taxon>
        <taxon>Agaricales</taxon>
        <taxon>Agaricineae</taxon>
        <taxon>Psathyrellaceae</taxon>
        <taxon>Coprinopsis</taxon>
    </lineage>
</organism>
<keyword evidence="3" id="KW-1185">Reference proteome</keyword>
<feature type="region of interest" description="Disordered" evidence="1">
    <location>
        <begin position="1"/>
        <end position="89"/>
    </location>
</feature>
<feature type="compositionally biased region" description="Polar residues" evidence="1">
    <location>
        <begin position="53"/>
        <end position="63"/>
    </location>
</feature>
<feature type="compositionally biased region" description="Basic residues" evidence="1">
    <location>
        <begin position="43"/>
        <end position="52"/>
    </location>
</feature>
<evidence type="ECO:0000313" key="3">
    <source>
        <dbReference type="Proteomes" id="UP000307440"/>
    </source>
</evidence>